<sequence length="46" mass="5104">MHRLGGWSYLYAKTSQRNKGRSPKTATLVPLPFRERGMGSSAAKLP</sequence>
<gene>
    <name evidence="1" type="ORF">BLITH_0811</name>
</gene>
<dbReference type="AlphaFoldDB" id="A0A2T5G8V7"/>
<proteinExistence type="predicted"/>
<name>A0A2T5G8V7_9BACL</name>
<organism evidence="1 2">
    <name type="scientific">Brockia lithotrophica</name>
    <dbReference type="NCBI Taxonomy" id="933949"/>
    <lineage>
        <taxon>Bacteria</taxon>
        <taxon>Bacillati</taxon>
        <taxon>Bacillota</taxon>
        <taxon>Bacilli</taxon>
        <taxon>Bacillales</taxon>
        <taxon>Bacillales Family X. Incertae Sedis</taxon>
        <taxon>Brockia</taxon>
    </lineage>
</organism>
<dbReference type="EMBL" id="PEBW01000002">
    <property type="protein sequence ID" value="PTQ52632.1"/>
    <property type="molecule type" value="Genomic_DNA"/>
</dbReference>
<dbReference type="Proteomes" id="UP000244016">
    <property type="component" value="Unassembled WGS sequence"/>
</dbReference>
<protein>
    <submittedName>
        <fullName evidence="1">Uncharacterized protein</fullName>
    </submittedName>
</protein>
<evidence type="ECO:0000313" key="1">
    <source>
        <dbReference type="EMBL" id="PTQ52632.1"/>
    </source>
</evidence>
<reference evidence="1 2" key="1">
    <citation type="submission" date="2017-08" db="EMBL/GenBank/DDBJ databases">
        <title>Burning lignite coal seam in the remote Altai Mountains harbors a hydrogen-driven thermophilic microbial community.</title>
        <authorList>
            <person name="Kadnikov V.V."/>
            <person name="Mardanov A.V."/>
            <person name="Ivasenko D."/>
            <person name="Beletsky A.V."/>
            <person name="Karnachuk O.V."/>
            <person name="Ravin N.V."/>
        </authorList>
    </citation>
    <scope>NUCLEOTIDE SEQUENCE [LARGE SCALE GENOMIC DNA]</scope>
    <source>
        <strain evidence="1">AL31</strain>
    </source>
</reference>
<comment type="caution">
    <text evidence="1">The sequence shown here is derived from an EMBL/GenBank/DDBJ whole genome shotgun (WGS) entry which is preliminary data.</text>
</comment>
<accession>A0A2T5G8V7</accession>
<evidence type="ECO:0000313" key="2">
    <source>
        <dbReference type="Proteomes" id="UP000244016"/>
    </source>
</evidence>